<evidence type="ECO:0000313" key="2">
    <source>
        <dbReference type="EMBL" id="ACC42318.1"/>
    </source>
</evidence>
<evidence type="ECO:0000313" key="3">
    <source>
        <dbReference type="Proteomes" id="UP000001190"/>
    </source>
</evidence>
<dbReference type="EMBL" id="CP000854">
    <property type="protein sequence ID" value="ACC42318.1"/>
    <property type="molecule type" value="Genomic_DNA"/>
</dbReference>
<dbReference type="InterPro" id="IPR003615">
    <property type="entry name" value="HNH_nuc"/>
</dbReference>
<dbReference type="eggNOG" id="COG2197">
    <property type="taxonomic scope" value="Bacteria"/>
</dbReference>
<organism evidence="2 3">
    <name type="scientific">Mycobacterium marinum (strain ATCC BAA-535 / M)</name>
    <dbReference type="NCBI Taxonomy" id="216594"/>
    <lineage>
        <taxon>Bacteria</taxon>
        <taxon>Bacillati</taxon>
        <taxon>Actinomycetota</taxon>
        <taxon>Actinomycetes</taxon>
        <taxon>Mycobacteriales</taxon>
        <taxon>Mycobacteriaceae</taxon>
        <taxon>Mycobacterium</taxon>
        <taxon>Mycobacterium ulcerans group</taxon>
    </lineage>
</organism>
<accession>B2HPG6</accession>
<dbReference type="SUPFAM" id="SSF54060">
    <property type="entry name" value="His-Me finger endonucleases"/>
    <property type="match status" value="1"/>
</dbReference>
<dbReference type="HOGENOM" id="CLU_099810_1_0_11"/>
<dbReference type="Pfam" id="PF13392">
    <property type="entry name" value="HNH_3"/>
    <property type="match status" value="1"/>
</dbReference>
<dbReference type="Proteomes" id="UP000001190">
    <property type="component" value="Chromosome"/>
</dbReference>
<dbReference type="Gene3D" id="3.90.75.20">
    <property type="match status" value="1"/>
</dbReference>
<dbReference type="STRING" id="216594.MMAR_3906"/>
<dbReference type="OrthoDB" id="9757917at2"/>
<dbReference type="AlphaFoldDB" id="B2HPG6"/>
<dbReference type="Gene3D" id="1.10.10.60">
    <property type="entry name" value="Homeodomain-like"/>
    <property type="match status" value="1"/>
</dbReference>
<name>B2HPG6_MYCMM</name>
<keyword evidence="3" id="KW-1185">Reference proteome</keyword>
<proteinExistence type="predicted"/>
<reference evidence="2 3" key="1">
    <citation type="journal article" date="2008" name="Genome Res.">
        <title>Insights from the complete genome sequence of Mycobacterium marinum on the evolution of Mycobacterium tuberculosis.</title>
        <authorList>
            <person name="Stinear T.P."/>
            <person name="Seemann T."/>
            <person name="Harrison P.F."/>
            <person name="Jenkin G.A."/>
            <person name="Davies J.K."/>
            <person name="Johnson P.D."/>
            <person name="Abdellah Z."/>
            <person name="Arrowsmith C."/>
            <person name="Chillingworth T."/>
            <person name="Churcher C."/>
            <person name="Clarke K."/>
            <person name="Cronin A."/>
            <person name="Davis P."/>
            <person name="Goodhead I."/>
            <person name="Holroyd N."/>
            <person name="Jagels K."/>
            <person name="Lord A."/>
            <person name="Moule S."/>
            <person name="Mungall K."/>
            <person name="Norbertczak H."/>
            <person name="Quail M.A."/>
            <person name="Rabbinowitsch E."/>
            <person name="Walker D."/>
            <person name="White B."/>
            <person name="Whitehead S."/>
            <person name="Small P.L."/>
            <person name="Brosch R."/>
            <person name="Ramakrishnan L."/>
            <person name="Fischbach M.A."/>
            <person name="Parkhill J."/>
            <person name="Cole S.T."/>
        </authorList>
    </citation>
    <scope>NUCLEOTIDE SEQUENCE [LARGE SCALE GENOMIC DNA]</scope>
    <source>
        <strain evidence="3">ATCC BAA-535 / M</strain>
    </source>
</reference>
<protein>
    <submittedName>
        <fullName evidence="2">Conserved hypothetical phage protein</fullName>
    </submittedName>
</protein>
<sequence>MTNSVFMNTLNRRSNTAPNQAAVDHPSWDLVRTRIEANAIRSESGCWNWPNASPDGYAKLTISGVRDRVHRWAFRAYVGPIEDGLHVLHHCDNKRCCNPTHLFLGTHADNMKDMADKGIGARGLNNSCGKLTDEQVVQMRAKYKRGFPISWLADEFGVHRNYVHQIVRNKSVKNGRSARYHAGQPAS</sequence>
<feature type="domain" description="HNH nuclease" evidence="1">
    <location>
        <begin position="68"/>
        <end position="111"/>
    </location>
</feature>
<dbReference type="KEGG" id="mmi:MMAR_3906"/>
<dbReference type="InterPro" id="IPR044925">
    <property type="entry name" value="His-Me_finger_sf"/>
</dbReference>
<evidence type="ECO:0000259" key="1">
    <source>
        <dbReference type="Pfam" id="PF13392"/>
    </source>
</evidence>
<gene>
    <name evidence="2" type="ordered locus">MMAR_3906</name>
</gene>